<dbReference type="Proteomes" id="UP000515728">
    <property type="component" value="Chromosome"/>
</dbReference>
<dbReference type="AlphaFoldDB" id="A0A7G7MBB4"/>
<dbReference type="EMBL" id="CP060131">
    <property type="protein sequence ID" value="QNG50075.1"/>
    <property type="molecule type" value="Genomic_DNA"/>
</dbReference>
<protein>
    <submittedName>
        <fullName evidence="1">Uncharacterized protein</fullName>
    </submittedName>
</protein>
<proteinExistence type="predicted"/>
<name>A0A7G7MBB4_9PSEU</name>
<keyword evidence="2" id="KW-1185">Reference proteome</keyword>
<evidence type="ECO:0000313" key="2">
    <source>
        <dbReference type="Proteomes" id="UP000515728"/>
    </source>
</evidence>
<gene>
    <name evidence="1" type="ORF">H6H00_17535</name>
</gene>
<reference evidence="1 2" key="1">
    <citation type="submission" date="2020-08" db="EMBL/GenBank/DDBJ databases">
        <authorList>
            <person name="Mo P."/>
        </authorList>
    </citation>
    <scope>NUCLEOTIDE SEQUENCE [LARGE SCALE GENOMIC DNA]</scope>
    <source>
        <strain evidence="1 2">CGMCC 4.1532</strain>
    </source>
</reference>
<dbReference type="KEGG" id="ppel:H6H00_17535"/>
<organism evidence="1 2">
    <name type="scientific">Pseudonocardia petroleophila</name>
    <dbReference type="NCBI Taxonomy" id="37331"/>
    <lineage>
        <taxon>Bacteria</taxon>
        <taxon>Bacillati</taxon>
        <taxon>Actinomycetota</taxon>
        <taxon>Actinomycetes</taxon>
        <taxon>Pseudonocardiales</taxon>
        <taxon>Pseudonocardiaceae</taxon>
        <taxon>Pseudonocardia</taxon>
    </lineage>
</organism>
<accession>A0A7G7MBB4</accession>
<evidence type="ECO:0000313" key="1">
    <source>
        <dbReference type="EMBL" id="QNG50075.1"/>
    </source>
</evidence>
<sequence>MGDDASGRERLFPQQRAQEYGSRWDAVKGAFVDEPRQAVRQADALVGEVLDELERLFREQRSGLEHGLDTDDTSTEDLRLALRRYRSFFDRLLSL</sequence>